<comment type="similarity">
    <text evidence="6 7">Belongs to the RNA polymerase beta chain family.</text>
</comment>
<evidence type="ECO:0000256" key="6">
    <source>
        <dbReference type="HAMAP-Rule" id="MF_01321"/>
    </source>
</evidence>
<evidence type="ECO:0000256" key="3">
    <source>
        <dbReference type="ARBA" id="ARBA00022695"/>
    </source>
</evidence>
<dbReference type="Gene3D" id="2.40.50.100">
    <property type="match status" value="1"/>
</dbReference>
<dbReference type="Pfam" id="PF10385">
    <property type="entry name" value="RNA_pol_Rpb2_45"/>
    <property type="match status" value="1"/>
</dbReference>
<comment type="caution">
    <text evidence="16">The sequence shown here is derived from an EMBL/GenBank/DDBJ whole genome shotgun (WGS) entry which is preliminary data.</text>
</comment>
<dbReference type="Gene3D" id="2.40.270.10">
    <property type="entry name" value="DNA-directed RNA polymerase, subunit 2, domain 6"/>
    <property type="match status" value="1"/>
</dbReference>
<sequence>MPNENRAIRSRLDFSKIPTAIKIPNLIEVQRRSYERFLQMDKLPTEREDNGLQSVFTSVFPIADFRNISQLDFVDYSIGNWECKCGHLKGLHHLRTACTHCGNMVITDPFHPGDVLCQKCGTYNKNTPDFCNKCGDPVGLQLKYDQAECEERGMTFSAPLKVTVRLTIYDKDPETGAKTIRDIKEQEVFFGDIPLMTQNGTFIVNGTERVIVSQLHRSPGVFFETANNRTYFLGKIIPYRGSWVEFEYDQKNTLYVRIDRKRKFLGTIFLRALGLKSDEEILKTFYTVDRIQVKDGKLYWAVTEAGTPTHLLGAKPAHAVVHNGQEIVHSGRKVTPSVLKAIREAKLEQIEIDTTDLDGAMTAADVIDTETGEVLLEANHELTPDKLHKIVEAGIPTVEVFFPERDDVGNIITNTLRRDSVRKPEEALIEIYRKLRPGDPPTLDTATALFEGMFFDPRKYDFSRVGRLKFNIKLYENAEETPLDHRTLTAGDFYSTIRYLLKLRKNIGVVDDIDHLGNRRVRAVGELMENQFRIGLVRMERAIKEKMSVYQEMSTAMPHDLINAKPVMAAIREFFGSSQLSQFMDQTNPLSEITHKRRLSALGPGGLSRERAGFEVRDVHPTHYGRICPIETPEGPNIGLISSLSCFARINEYGFIESPYRRVRDGQVLDFVAVTNAGESGLRVGDPLEKSDALKLNEKLRAEKKRIIEFEPYSFYLSAWEEDRHTIAQANVKLDENKHIVEDLVNARRQGNFVLVNREEVDYVDVSPKQLVSVAASLVPFLEHDDANRALMGANMQRQSVPLLVSEAPLVGTGMEGVTARDSGAVILARRNGVVDSVDSERIIVRVEGEHHPTQLSREVGSDIYQIIKFKRSNQNTCINQKPIVRKGDRVLKGQVIADGPCTEQGELGLGRNVLVAFMPWRGYNFEDAILISEKLVKEDYYTSVHIEEFEIEARDTKLGPEEITRDIPNVSEHALRDLDESGIIRIGAKVKHNDILVGKVTPKGETQLTPEEKLLRAIFGEKAGDVRDASLTCPPGIEGTVVDVRIFSRKGQEKDERAKQIEAEQVAKLEKNLEDEIRILTDERLKRLEAILGGKVVLADLHDERTNKRLLVKDAVLDRDAIERISTRNLKRIRYADKDPRVNEQIDEIEEMTSRQIDVLRKITNERIAKLQKGDELSPGVIKMVKIYIAMKRKLSVGDKMAGRHGNKGVIARILPEEDMPYLPDGTPVEIVLNPLGVPSRMNVGQILETHLGWAAHDLGVQVAAIVKQHQDANVIREVIKERFKGTAVINQLIELDDEQLLRVGAGMARGIWFGTAVFDGAKEEEIKALLESAGLPTSGKTKLFDGMTGEAFEQPVTVGFIYMLKLSHLVDDKIHARSIGPYSLITQQPLGGKAQFGGQRFGEMEVWALEAYGAAYILQELLTAKSDDVYGRTKIYEAIVKGEAAIEPGVPESFNVLIRELQSLCLDVELIKQAPGAGPEAEDENTVPQLAAAD</sequence>
<dbReference type="NCBIfam" id="TIGR02013">
    <property type="entry name" value="rpoB"/>
    <property type="match status" value="1"/>
</dbReference>
<dbReference type="Gene3D" id="3.90.1800.10">
    <property type="entry name" value="RNA polymerase alpha subunit dimerisation domain"/>
    <property type="match status" value="1"/>
</dbReference>
<dbReference type="EMBL" id="DTKL01000073">
    <property type="protein sequence ID" value="HGY95327.1"/>
    <property type="molecule type" value="Genomic_DNA"/>
</dbReference>
<feature type="domain" description="RNA polymerase Rpb2" evidence="14">
    <location>
        <begin position="582"/>
        <end position="650"/>
    </location>
</feature>
<name>A0A7V5CU72_9BACT</name>
<comment type="catalytic activity">
    <reaction evidence="5 6 8">
        <text>RNA(n) + a ribonucleoside 5'-triphosphate = RNA(n+1) + diphosphate</text>
        <dbReference type="Rhea" id="RHEA:21248"/>
        <dbReference type="Rhea" id="RHEA-COMP:14527"/>
        <dbReference type="Rhea" id="RHEA-COMP:17342"/>
        <dbReference type="ChEBI" id="CHEBI:33019"/>
        <dbReference type="ChEBI" id="CHEBI:61557"/>
        <dbReference type="ChEBI" id="CHEBI:140395"/>
        <dbReference type="EC" id="2.7.7.6"/>
    </reaction>
</comment>
<dbReference type="GO" id="GO:0032549">
    <property type="term" value="F:ribonucleoside binding"/>
    <property type="evidence" value="ECO:0007669"/>
    <property type="project" value="InterPro"/>
</dbReference>
<dbReference type="GO" id="GO:0000428">
    <property type="term" value="C:DNA-directed RNA polymerase complex"/>
    <property type="evidence" value="ECO:0007669"/>
    <property type="project" value="UniProtKB-KW"/>
</dbReference>
<evidence type="ECO:0000256" key="5">
    <source>
        <dbReference type="ARBA" id="ARBA00048552"/>
    </source>
</evidence>
<dbReference type="Pfam" id="PF04560">
    <property type="entry name" value="RNA_pol_Rpb2_7"/>
    <property type="match status" value="1"/>
</dbReference>
<protein>
    <recommendedName>
        <fullName evidence="6 8">DNA-directed RNA polymerase subunit beta</fullName>
        <shortName evidence="6">RNAP subunit beta</shortName>
        <ecNumber evidence="6 8">2.7.7.6</ecNumber>
    </recommendedName>
    <alternativeName>
        <fullName evidence="6">RNA polymerase subunit beta</fullName>
    </alternativeName>
    <alternativeName>
        <fullName evidence="6">Transcriptase subunit beta</fullName>
    </alternativeName>
</protein>
<evidence type="ECO:0000259" key="14">
    <source>
        <dbReference type="Pfam" id="PF04565"/>
    </source>
</evidence>
<dbReference type="InterPro" id="IPR019462">
    <property type="entry name" value="DNA-dir_RNA_pol_bsu_external_1"/>
</dbReference>
<evidence type="ECO:0000259" key="13">
    <source>
        <dbReference type="Pfam" id="PF04563"/>
    </source>
</evidence>
<dbReference type="InterPro" id="IPR010243">
    <property type="entry name" value="RNA_pol_bsu_bac"/>
</dbReference>
<evidence type="ECO:0000256" key="2">
    <source>
        <dbReference type="ARBA" id="ARBA00022679"/>
    </source>
</evidence>
<gene>
    <name evidence="6 16" type="primary">rpoB</name>
    <name evidence="16" type="ORF">ENW50_11695</name>
</gene>
<dbReference type="HAMAP" id="MF_01321">
    <property type="entry name" value="RNApol_bact_RpoB"/>
    <property type="match status" value="1"/>
</dbReference>
<evidence type="ECO:0000259" key="10">
    <source>
        <dbReference type="Pfam" id="PF00562"/>
    </source>
</evidence>
<evidence type="ECO:0000313" key="16">
    <source>
        <dbReference type="EMBL" id="HGY95327.1"/>
    </source>
</evidence>
<reference evidence="16" key="1">
    <citation type="journal article" date="2020" name="mSystems">
        <title>Genome- and Community-Level Interaction Insights into Carbon Utilization and Element Cycling Functions of Hydrothermarchaeota in Hydrothermal Sediment.</title>
        <authorList>
            <person name="Zhou Z."/>
            <person name="Liu Y."/>
            <person name="Xu W."/>
            <person name="Pan J."/>
            <person name="Luo Z.H."/>
            <person name="Li M."/>
        </authorList>
    </citation>
    <scope>NUCLEOTIDE SEQUENCE [LARGE SCALE GENOMIC DNA]</scope>
    <source>
        <strain evidence="16">SpSt-855</strain>
    </source>
</reference>
<dbReference type="GO" id="GO:0003677">
    <property type="term" value="F:DNA binding"/>
    <property type="evidence" value="ECO:0007669"/>
    <property type="project" value="UniProtKB-UniRule"/>
</dbReference>
<feature type="domain" description="DNA-directed RNA polymerase beta subunit external 1" evidence="15">
    <location>
        <begin position="716"/>
        <end position="767"/>
    </location>
</feature>
<dbReference type="InterPro" id="IPR007644">
    <property type="entry name" value="RNA_pol_bsu_protrusion"/>
</dbReference>
<dbReference type="GO" id="GO:0006351">
    <property type="term" value="P:DNA-templated transcription"/>
    <property type="evidence" value="ECO:0007669"/>
    <property type="project" value="UniProtKB-UniRule"/>
</dbReference>
<dbReference type="Pfam" id="PF04565">
    <property type="entry name" value="RNA_pol_Rpb2_3"/>
    <property type="match status" value="1"/>
</dbReference>
<evidence type="ECO:0000259" key="15">
    <source>
        <dbReference type="Pfam" id="PF10385"/>
    </source>
</evidence>
<dbReference type="InterPro" id="IPR042107">
    <property type="entry name" value="DNA-dir_RNA_pol_bsu_ext_1_sf"/>
</dbReference>
<accession>A0A7V5CU72</accession>
<dbReference type="InterPro" id="IPR015712">
    <property type="entry name" value="DNA-dir_RNA_pol_su2"/>
</dbReference>
<evidence type="ECO:0000259" key="11">
    <source>
        <dbReference type="Pfam" id="PF04560"/>
    </source>
</evidence>
<feature type="domain" description="RNA polymerase Rpb2" evidence="11">
    <location>
        <begin position="1399"/>
        <end position="1474"/>
    </location>
</feature>
<dbReference type="Gene3D" id="2.30.150.10">
    <property type="entry name" value="DNA-directed RNA polymerase, beta subunit, external 1 domain"/>
    <property type="match status" value="1"/>
</dbReference>
<comment type="function">
    <text evidence="6 8">DNA-dependent RNA polymerase catalyzes the transcription of DNA into RNA using the four ribonucleoside triphosphates as substrates.</text>
</comment>
<organism evidence="16">
    <name type="scientific">Acidobacterium capsulatum</name>
    <dbReference type="NCBI Taxonomy" id="33075"/>
    <lineage>
        <taxon>Bacteria</taxon>
        <taxon>Pseudomonadati</taxon>
        <taxon>Acidobacteriota</taxon>
        <taxon>Terriglobia</taxon>
        <taxon>Terriglobales</taxon>
        <taxon>Acidobacteriaceae</taxon>
        <taxon>Acidobacterium</taxon>
    </lineage>
</organism>
<dbReference type="PROSITE" id="PS01166">
    <property type="entry name" value="RNA_POL_BETA"/>
    <property type="match status" value="1"/>
</dbReference>
<comment type="subunit">
    <text evidence="6 8">The RNAP catalytic core consists of 2 alpha, 1 beta, 1 beta' and 1 omega subunit. When a sigma factor is associated with the core the holoenzyme is formed, which can initiate transcription.</text>
</comment>
<evidence type="ECO:0000256" key="9">
    <source>
        <dbReference type="SAM" id="MobiDB-lite"/>
    </source>
</evidence>
<dbReference type="Pfam" id="PF04561">
    <property type="entry name" value="RNA_pol_Rpb2_2"/>
    <property type="match status" value="2"/>
</dbReference>
<dbReference type="PANTHER" id="PTHR20856">
    <property type="entry name" value="DNA-DIRECTED RNA POLYMERASE I SUBUNIT 2"/>
    <property type="match status" value="1"/>
</dbReference>
<dbReference type="SUPFAM" id="SSF64484">
    <property type="entry name" value="beta and beta-prime subunits of DNA dependent RNA-polymerase"/>
    <property type="match status" value="1"/>
</dbReference>
<keyword evidence="2 6" id="KW-0808">Transferase</keyword>
<evidence type="ECO:0000256" key="4">
    <source>
        <dbReference type="ARBA" id="ARBA00023163"/>
    </source>
</evidence>
<feature type="domain" description="RNA polymerase Rpb2" evidence="12">
    <location>
        <begin position="414"/>
        <end position="522"/>
    </location>
</feature>
<dbReference type="InterPro" id="IPR007645">
    <property type="entry name" value="RNA_pol_Rpb2_3"/>
</dbReference>
<dbReference type="CDD" id="cd00653">
    <property type="entry name" value="RNA_pol_B_RPB2"/>
    <property type="match status" value="1"/>
</dbReference>
<dbReference type="Gene3D" id="3.90.1110.10">
    <property type="entry name" value="RNA polymerase Rpb2, domain 2"/>
    <property type="match status" value="1"/>
</dbReference>
<feature type="region of interest" description="Disordered" evidence="9">
    <location>
        <begin position="1477"/>
        <end position="1496"/>
    </location>
</feature>
<keyword evidence="3 6" id="KW-0548">Nucleotidyltransferase</keyword>
<dbReference type="InterPro" id="IPR007121">
    <property type="entry name" value="RNA_pol_bsu_CS"/>
</dbReference>
<dbReference type="Gene3D" id="3.90.1100.10">
    <property type="match status" value="2"/>
</dbReference>
<dbReference type="InterPro" id="IPR007642">
    <property type="entry name" value="RNA_pol_Rpb2_2"/>
</dbReference>
<evidence type="ECO:0000256" key="1">
    <source>
        <dbReference type="ARBA" id="ARBA00022478"/>
    </source>
</evidence>
<dbReference type="NCBIfam" id="NF001616">
    <property type="entry name" value="PRK00405.1"/>
    <property type="match status" value="1"/>
</dbReference>
<dbReference type="Pfam" id="PF00562">
    <property type="entry name" value="RNA_pol_Rpb2_6"/>
    <property type="match status" value="1"/>
</dbReference>
<feature type="domain" description="RNA polymerase Rpb2" evidence="12">
    <location>
        <begin position="224"/>
        <end position="284"/>
    </location>
</feature>
<dbReference type="Pfam" id="PF04563">
    <property type="entry name" value="RNA_pol_Rpb2_1"/>
    <property type="match status" value="1"/>
</dbReference>
<evidence type="ECO:0000259" key="12">
    <source>
        <dbReference type="Pfam" id="PF04561"/>
    </source>
</evidence>
<keyword evidence="4 6" id="KW-0804">Transcription</keyword>
<proteinExistence type="inferred from homology"/>
<dbReference type="FunFam" id="3.90.1800.10:FF:000001">
    <property type="entry name" value="DNA-directed RNA polymerase subunit beta"/>
    <property type="match status" value="1"/>
</dbReference>
<dbReference type="InterPro" id="IPR037033">
    <property type="entry name" value="DNA-dir_RNAP_su2_hyb_sf"/>
</dbReference>
<feature type="domain" description="DNA-directed RNA polymerase subunit 2 hybrid-binding" evidence="10">
    <location>
        <begin position="829"/>
        <end position="1397"/>
    </location>
</feature>
<evidence type="ECO:0000256" key="8">
    <source>
        <dbReference type="RuleBase" id="RU363031"/>
    </source>
</evidence>
<feature type="domain" description="RNA polymerase beta subunit protrusion" evidence="13">
    <location>
        <begin position="147"/>
        <end position="567"/>
    </location>
</feature>
<dbReference type="GO" id="GO:0003899">
    <property type="term" value="F:DNA-directed RNA polymerase activity"/>
    <property type="evidence" value="ECO:0007669"/>
    <property type="project" value="UniProtKB-UniRule"/>
</dbReference>
<dbReference type="InterPro" id="IPR014724">
    <property type="entry name" value="RNA_pol_RPB2_OB-fold"/>
</dbReference>
<dbReference type="EC" id="2.7.7.6" evidence="6 8"/>
<dbReference type="InterPro" id="IPR007120">
    <property type="entry name" value="DNA-dir_RNAP_su2_dom"/>
</dbReference>
<dbReference type="Gene3D" id="2.40.50.150">
    <property type="match status" value="1"/>
</dbReference>
<evidence type="ECO:0000256" key="7">
    <source>
        <dbReference type="RuleBase" id="RU000434"/>
    </source>
</evidence>
<dbReference type="InterPro" id="IPR037034">
    <property type="entry name" value="RNA_pol_Rpb2_2_sf"/>
</dbReference>
<dbReference type="InterPro" id="IPR007641">
    <property type="entry name" value="RNA_pol_Rpb2_7"/>
</dbReference>
<keyword evidence="1 6" id="KW-0240">DNA-directed RNA polymerase</keyword>